<keyword evidence="1" id="KW-0233">DNA recombination</keyword>
<dbReference type="GO" id="GO:0015074">
    <property type="term" value="P:DNA integration"/>
    <property type="evidence" value="ECO:0007669"/>
    <property type="project" value="InterPro"/>
</dbReference>
<evidence type="ECO:0000313" key="4">
    <source>
        <dbReference type="Proteomes" id="UP000604046"/>
    </source>
</evidence>
<dbReference type="Proteomes" id="UP000604046">
    <property type="component" value="Unassembled WGS sequence"/>
</dbReference>
<organism evidence="3 4">
    <name type="scientific">Symbiodinium natans</name>
    <dbReference type="NCBI Taxonomy" id="878477"/>
    <lineage>
        <taxon>Eukaryota</taxon>
        <taxon>Sar</taxon>
        <taxon>Alveolata</taxon>
        <taxon>Dinophyceae</taxon>
        <taxon>Suessiales</taxon>
        <taxon>Symbiodiniaceae</taxon>
        <taxon>Symbiodinium</taxon>
    </lineage>
</organism>
<keyword evidence="4" id="KW-1185">Reference proteome</keyword>
<dbReference type="OrthoDB" id="10626164at2759"/>
<dbReference type="InterPro" id="IPR011010">
    <property type="entry name" value="DNA_brk_join_enz"/>
</dbReference>
<sequence length="1066" mass="118558">MVHQKEVATLSYIMDMINVGDLETAMDVIAQRIMAIQKAKSAGSDWKKAEALELVVGNSFGLPGGMLRLNRNRIKLRNHRSPKSVFPIPFIQRHQSTVSAPGLRITALMLDYCNLLISCYNFLYFGSSRVSLSEPSKAQQRVHALLVKRVGRYVNASVEPLSSEDMKSYLKSGDGEYSAFSAVLPLGVDAGVPESAGQVDLSGALQGFFPELAAQVREPRRLLLEPGARPRLLKRPFIKLHPTYQQLVARMVRVGLQKLRSGKHVWKHHGKPLVSGAFAVPKDGAETRLISALCPLNDLIDDANLFRPQFAYMPKLRAVRTCPGKRLVVFKRDARRTLYPLQLTAPMGFRPSAGWAQALTDVATKTAQLPDDRRVRFDWPVPVALPVWGSIQDDICQAVDEVGPETSPETSPAGAWVRSVESSWEDLGVAGKAKKRGNADDPLCELQGAFLHQNEHWLGTSLQRRCSLVCATLYVLGRVRVCVQFVERLVGKHGYCQSFNSCTRSTFQQVYRWIQDHRAQRRAFGALDAAAWSELLMSTILLVDMQTELDVPWCPRVECYDAAPGGHGRAWSCLSLDVVREMARLSDCKYPHTCLHKEHGVELDSEGKCPMKRLVLPKHLHWYTVPRMGGYKHITLEEAEAATWSLESRLQRQHELGSRCLQGGDNAAQVAAFGKGRPTAADDHQLGCEEDLCLQLMGSLALTCEPFLAASQALVTAGVVVGALARPPGGTWCRAGRRRKQEASPSLHNTSEVFCSAVCPDLLSQYLAQMFVAYGSDRYQQAIAAFSEELAARGVAADTLSEAQLDIFLAEYILDLFEGSEDSSGISFGATVIAAMQKVNPRHKYTTAWKVLEVWRLRCPPAQAAAFPPELALGSAVWLVLMGQPVVGTVMLLCFTGLFRASELLHLTFQDFCLSSAQLVVILGVTKRGLEQKVLLQHPSVLTWCLQYLAYWMRSFPHSPADRVFPISFQKLQYWLRKATRALGFSDSWSSHGLRRGGATELFRLRVPLNEIALQGRWLSERSMHEYLRRGEVALLRLRSSVPLAAWQSARRFASLGPHVWQELSI</sequence>
<protein>
    <recommendedName>
        <fullName evidence="2">Tyr recombinase domain-containing protein</fullName>
    </recommendedName>
</protein>
<comment type="caution">
    <text evidence="3">The sequence shown here is derived from an EMBL/GenBank/DDBJ whole genome shotgun (WGS) entry which is preliminary data.</text>
</comment>
<gene>
    <name evidence="3" type="ORF">SNAT2548_LOCUS55</name>
</gene>
<name>A0A812FYM2_9DINO</name>
<feature type="domain" description="Tyr recombinase" evidence="2">
    <location>
        <begin position="866"/>
        <end position="1043"/>
    </location>
</feature>
<reference evidence="3" key="1">
    <citation type="submission" date="2021-02" db="EMBL/GenBank/DDBJ databases">
        <authorList>
            <person name="Dougan E. K."/>
            <person name="Rhodes N."/>
            <person name="Thang M."/>
            <person name="Chan C."/>
        </authorList>
    </citation>
    <scope>NUCLEOTIDE SEQUENCE</scope>
</reference>
<dbReference type="EMBL" id="CAJNDS010000001">
    <property type="protein sequence ID" value="CAE6909666.1"/>
    <property type="molecule type" value="Genomic_DNA"/>
</dbReference>
<dbReference type="AlphaFoldDB" id="A0A812FYM2"/>
<dbReference type="InterPro" id="IPR002104">
    <property type="entry name" value="Integrase_catalytic"/>
</dbReference>
<dbReference type="InterPro" id="IPR013762">
    <property type="entry name" value="Integrase-like_cat_sf"/>
</dbReference>
<evidence type="ECO:0000256" key="1">
    <source>
        <dbReference type="ARBA" id="ARBA00023172"/>
    </source>
</evidence>
<evidence type="ECO:0000259" key="2">
    <source>
        <dbReference type="PROSITE" id="PS51898"/>
    </source>
</evidence>
<dbReference type="GO" id="GO:0003677">
    <property type="term" value="F:DNA binding"/>
    <property type="evidence" value="ECO:0007669"/>
    <property type="project" value="InterPro"/>
</dbReference>
<dbReference type="GO" id="GO:0006310">
    <property type="term" value="P:DNA recombination"/>
    <property type="evidence" value="ECO:0007669"/>
    <property type="project" value="UniProtKB-KW"/>
</dbReference>
<dbReference type="PROSITE" id="PS51898">
    <property type="entry name" value="TYR_RECOMBINASE"/>
    <property type="match status" value="1"/>
</dbReference>
<proteinExistence type="predicted"/>
<dbReference type="Pfam" id="PF00589">
    <property type="entry name" value="Phage_integrase"/>
    <property type="match status" value="1"/>
</dbReference>
<dbReference type="Gene3D" id="1.10.443.10">
    <property type="entry name" value="Intergrase catalytic core"/>
    <property type="match status" value="1"/>
</dbReference>
<evidence type="ECO:0000313" key="3">
    <source>
        <dbReference type="EMBL" id="CAE6909666.1"/>
    </source>
</evidence>
<accession>A0A812FYM2</accession>
<dbReference type="SUPFAM" id="SSF56349">
    <property type="entry name" value="DNA breaking-rejoining enzymes"/>
    <property type="match status" value="1"/>
</dbReference>
<dbReference type="CDD" id="cd00397">
    <property type="entry name" value="DNA_BRE_C"/>
    <property type="match status" value="1"/>
</dbReference>